<protein>
    <submittedName>
        <fullName evidence="1">Uncharacterized protein</fullName>
    </submittedName>
</protein>
<sequence length="67" mass="7776">MSTVVGSVQRTAQMPMFICKALDQWACENDVMLRLIQTDAEHIYFTIMLSHICNFLKLKTQNSRIKL</sequence>
<evidence type="ECO:0000313" key="1">
    <source>
        <dbReference type="EMBL" id="VUS97495.1"/>
    </source>
</evidence>
<reference evidence="1 2" key="1">
    <citation type="submission" date="2019-07" db="EMBL/GenBank/DDBJ databases">
        <authorList>
            <person name="Brisse S."/>
            <person name="Rodrigues C."/>
            <person name="Thorpe H."/>
        </authorList>
    </citation>
    <scope>NUCLEOTIDE SEQUENCE [LARGE SCALE GENOMIC DNA]</scope>
    <source>
        <strain evidence="1">SB6410</strain>
    </source>
</reference>
<comment type="caution">
    <text evidence="1">The sequence shown here is derived from an EMBL/GenBank/DDBJ whole genome shotgun (WGS) entry which is preliminary data.</text>
</comment>
<dbReference type="EMBL" id="CABGGO010000030">
    <property type="protein sequence ID" value="VUS97495.1"/>
    <property type="molecule type" value="Genomic_DNA"/>
</dbReference>
<dbReference type="Proteomes" id="UP000318567">
    <property type="component" value="Unassembled WGS sequence"/>
</dbReference>
<accession>A0A9Q9SAW2</accession>
<dbReference type="AlphaFoldDB" id="A0A9Q9SAW2"/>
<proteinExistence type="predicted"/>
<evidence type="ECO:0000313" key="2">
    <source>
        <dbReference type="Proteomes" id="UP000318567"/>
    </source>
</evidence>
<gene>
    <name evidence="1" type="ORF">SB6410_04403</name>
</gene>
<name>A0A9Q9SAW2_9ENTR</name>
<organism evidence="1 2">
    <name type="scientific">Klebsiella pasteurii</name>
    <dbReference type="NCBI Taxonomy" id="2587529"/>
    <lineage>
        <taxon>Bacteria</taxon>
        <taxon>Pseudomonadati</taxon>
        <taxon>Pseudomonadota</taxon>
        <taxon>Gammaproteobacteria</taxon>
        <taxon>Enterobacterales</taxon>
        <taxon>Enterobacteriaceae</taxon>
        <taxon>Klebsiella/Raoultella group</taxon>
        <taxon>Klebsiella</taxon>
    </lineage>
</organism>